<organism evidence="5 6">
    <name type="scientific">Micromonospora vulcania</name>
    <dbReference type="NCBI Taxonomy" id="1441873"/>
    <lineage>
        <taxon>Bacteria</taxon>
        <taxon>Bacillati</taxon>
        <taxon>Actinomycetota</taxon>
        <taxon>Actinomycetes</taxon>
        <taxon>Micromonosporales</taxon>
        <taxon>Micromonosporaceae</taxon>
        <taxon>Micromonospora</taxon>
    </lineage>
</organism>
<reference evidence="6" key="1">
    <citation type="journal article" date="2019" name="Int. J. Syst. Evol. Microbiol.">
        <title>The Global Catalogue of Microorganisms (GCM) 10K type strain sequencing project: providing services to taxonomists for standard genome sequencing and annotation.</title>
        <authorList>
            <consortium name="The Broad Institute Genomics Platform"/>
            <consortium name="The Broad Institute Genome Sequencing Center for Infectious Disease"/>
            <person name="Wu L."/>
            <person name="Ma J."/>
        </authorList>
    </citation>
    <scope>NUCLEOTIDE SEQUENCE [LARGE SCALE GENOMIC DNA]</scope>
    <source>
        <strain evidence="6">CGMCC 4.7144</strain>
    </source>
</reference>
<dbReference type="EMBL" id="JBHSQS010000006">
    <property type="protein sequence ID" value="MFC5924234.1"/>
    <property type="molecule type" value="Genomic_DNA"/>
</dbReference>
<keyword evidence="2" id="KW-0560">Oxidoreductase</keyword>
<gene>
    <name evidence="5" type="ORF">ACFQGL_12855</name>
</gene>
<protein>
    <submittedName>
        <fullName evidence="5">Hydroxyacid dehydrogenase</fullName>
    </submittedName>
</protein>
<evidence type="ECO:0000256" key="2">
    <source>
        <dbReference type="ARBA" id="ARBA00023002"/>
    </source>
</evidence>
<comment type="caution">
    <text evidence="5">The sequence shown here is derived from an EMBL/GenBank/DDBJ whole genome shotgun (WGS) entry which is preliminary data.</text>
</comment>
<accession>A0ABW1H6V8</accession>
<dbReference type="InterPro" id="IPR036291">
    <property type="entry name" value="NAD(P)-bd_dom_sf"/>
</dbReference>
<evidence type="ECO:0000259" key="4">
    <source>
        <dbReference type="Pfam" id="PF02826"/>
    </source>
</evidence>
<sequence>MRPPAVFVMRPASLVRQIFDAEATAELAEMLDIDPEHTITDLASAESRLRLRRAEVVIGGWGAEPISTELAASVRAVIYAGGVAATCLDRPADFAARGVVAANARSANAVPVAEYALAMILLANKQTFAAERAYRGTRQAPDRATQLTDVGNYRRTVGIVGAGLIATELIGRLRGFDLDVIVFDPLLTADRAARLGVRRGSLREVMATSDVVSLHQAVTPETVGQIDAHLLGLMRDGATLLNTARGAVVDQQALVAELRTGRIHAVLDVTEPEPLPADSELWQVPNLVLTPHIAGSMGNELHRIGASVVAEVRRFVAGEPFEHPEKLG</sequence>
<dbReference type="Proteomes" id="UP001596226">
    <property type="component" value="Unassembled WGS sequence"/>
</dbReference>
<dbReference type="CDD" id="cd12167">
    <property type="entry name" value="2-Hacid_dh_8"/>
    <property type="match status" value="1"/>
</dbReference>
<dbReference type="RefSeq" id="WP_377510502.1">
    <property type="nucleotide sequence ID" value="NZ_JBHSQS010000006.1"/>
</dbReference>
<dbReference type="Pfam" id="PF02826">
    <property type="entry name" value="2-Hacid_dh_C"/>
    <property type="match status" value="1"/>
</dbReference>
<evidence type="ECO:0000256" key="3">
    <source>
        <dbReference type="ARBA" id="ARBA00023027"/>
    </source>
</evidence>
<comment type="similarity">
    <text evidence="1">Belongs to the D-isomer specific 2-hydroxyacid dehydrogenase family.</text>
</comment>
<name>A0ABW1H6V8_9ACTN</name>
<dbReference type="SUPFAM" id="SSF51735">
    <property type="entry name" value="NAD(P)-binding Rossmann-fold domains"/>
    <property type="match status" value="1"/>
</dbReference>
<dbReference type="InterPro" id="IPR006140">
    <property type="entry name" value="D-isomer_DH_NAD-bd"/>
</dbReference>
<evidence type="ECO:0000256" key="1">
    <source>
        <dbReference type="ARBA" id="ARBA00005854"/>
    </source>
</evidence>
<dbReference type="InterPro" id="IPR050857">
    <property type="entry name" value="D-2-hydroxyacid_DH"/>
</dbReference>
<dbReference type="PANTHER" id="PTHR42789">
    <property type="entry name" value="D-ISOMER SPECIFIC 2-HYDROXYACID DEHYDROGENASE FAMILY PROTEIN (AFU_ORTHOLOGUE AFUA_6G10090)"/>
    <property type="match status" value="1"/>
</dbReference>
<keyword evidence="6" id="KW-1185">Reference proteome</keyword>
<proteinExistence type="inferred from homology"/>
<dbReference type="Gene3D" id="3.40.50.720">
    <property type="entry name" value="NAD(P)-binding Rossmann-like Domain"/>
    <property type="match status" value="2"/>
</dbReference>
<feature type="domain" description="D-isomer specific 2-hydroxyacid dehydrogenase NAD-binding" evidence="4">
    <location>
        <begin position="117"/>
        <end position="294"/>
    </location>
</feature>
<evidence type="ECO:0000313" key="5">
    <source>
        <dbReference type="EMBL" id="MFC5924234.1"/>
    </source>
</evidence>
<dbReference type="PANTHER" id="PTHR42789:SF1">
    <property type="entry name" value="D-ISOMER SPECIFIC 2-HYDROXYACID DEHYDROGENASE FAMILY PROTEIN (AFU_ORTHOLOGUE AFUA_6G10090)"/>
    <property type="match status" value="1"/>
</dbReference>
<keyword evidence="3" id="KW-0520">NAD</keyword>
<evidence type="ECO:0000313" key="6">
    <source>
        <dbReference type="Proteomes" id="UP001596226"/>
    </source>
</evidence>